<organism evidence="1 2">
    <name type="scientific">Brachionus calyciflorus</name>
    <dbReference type="NCBI Taxonomy" id="104777"/>
    <lineage>
        <taxon>Eukaryota</taxon>
        <taxon>Metazoa</taxon>
        <taxon>Spiralia</taxon>
        <taxon>Gnathifera</taxon>
        <taxon>Rotifera</taxon>
        <taxon>Eurotatoria</taxon>
        <taxon>Monogononta</taxon>
        <taxon>Pseudotrocha</taxon>
        <taxon>Ploima</taxon>
        <taxon>Brachionidae</taxon>
        <taxon>Brachionus</taxon>
    </lineage>
</organism>
<dbReference type="AlphaFoldDB" id="A0A813RZ12"/>
<proteinExistence type="predicted"/>
<gene>
    <name evidence="1" type="ORF">OXX778_LOCUS5906</name>
</gene>
<keyword evidence="2" id="KW-1185">Reference proteome</keyword>
<reference evidence="1" key="1">
    <citation type="submission" date="2021-02" db="EMBL/GenBank/DDBJ databases">
        <authorList>
            <person name="Nowell W R."/>
        </authorList>
    </citation>
    <scope>NUCLEOTIDE SEQUENCE</scope>
    <source>
        <strain evidence="1">Ploen Becks lab</strain>
    </source>
</reference>
<evidence type="ECO:0008006" key="3">
    <source>
        <dbReference type="Google" id="ProtNLM"/>
    </source>
</evidence>
<dbReference type="EMBL" id="CAJNOC010000668">
    <property type="protein sequence ID" value="CAF0789754.1"/>
    <property type="molecule type" value="Genomic_DNA"/>
</dbReference>
<evidence type="ECO:0000313" key="2">
    <source>
        <dbReference type="Proteomes" id="UP000663879"/>
    </source>
</evidence>
<dbReference type="Proteomes" id="UP000663879">
    <property type="component" value="Unassembled WGS sequence"/>
</dbReference>
<dbReference type="OrthoDB" id="1607513at2759"/>
<accession>A0A813RZ12</accession>
<protein>
    <recommendedName>
        <fullName evidence="3">DUF659 domain-containing protein</fullName>
    </recommendedName>
</protein>
<name>A0A813RZ12_9BILA</name>
<evidence type="ECO:0000313" key="1">
    <source>
        <dbReference type="EMBL" id="CAF0789754.1"/>
    </source>
</evidence>
<sequence length="164" mass="18277">MSKKEDLIFDMDVSYEEINDALVDETNNENTKIANINSVPVQTSEKISSKQIESINKKLLNIILGNNLSFKIVESNEFQELFDSVRSGSYKLPCPQTTYAIISDTGPNIKAAVGLLNENILKLPCASHKLNLCVGVLSKQKKKKGKVDSNNNESFFIREYDSNG</sequence>
<comment type="caution">
    <text evidence="1">The sequence shown here is derived from an EMBL/GenBank/DDBJ whole genome shotgun (WGS) entry which is preliminary data.</text>
</comment>